<protein>
    <submittedName>
        <fullName evidence="1">Beta-amylase 7</fullName>
    </submittedName>
</protein>
<sequence length="143" mass="16402">MSFRECGGNVGDDVHIPLPQLLAEIGQRNPDIFFTYKQGRHNPECLTWGIDKERVLRGRAAVEVKQSWICNLCPKENGTKFGLQQRKKKRYLLVCTVNIVTCFSSGVKDKNVLFHEYDCMVQIDFCYGEILIARNELLSMTTL</sequence>
<name>A0ACC0FZI5_9ERIC</name>
<evidence type="ECO:0000313" key="1">
    <source>
        <dbReference type="EMBL" id="KAI7993974.1"/>
    </source>
</evidence>
<dbReference type="EMBL" id="CM045769">
    <property type="protein sequence ID" value="KAI7993974.1"/>
    <property type="molecule type" value="Genomic_DNA"/>
</dbReference>
<keyword evidence="2" id="KW-1185">Reference proteome</keyword>
<accession>A0ACC0FZI5</accession>
<reference evidence="1 2" key="1">
    <citation type="journal article" date="2022" name="Plant J.">
        <title>Chromosome-level genome of Camellia lanceoleosa provides a valuable resource for understanding genome evolution and self-incompatibility.</title>
        <authorList>
            <person name="Gong W."/>
            <person name="Xiao S."/>
            <person name="Wang L."/>
            <person name="Liao Z."/>
            <person name="Chang Y."/>
            <person name="Mo W."/>
            <person name="Hu G."/>
            <person name="Li W."/>
            <person name="Zhao G."/>
            <person name="Zhu H."/>
            <person name="Hu X."/>
            <person name="Ji K."/>
            <person name="Xiang X."/>
            <person name="Song Q."/>
            <person name="Yuan D."/>
            <person name="Jin S."/>
            <person name="Zhang L."/>
        </authorList>
    </citation>
    <scope>NUCLEOTIDE SEQUENCE [LARGE SCALE GENOMIC DNA]</scope>
    <source>
        <strain evidence="1">SQ_2022a</strain>
    </source>
</reference>
<proteinExistence type="predicted"/>
<dbReference type="Proteomes" id="UP001060215">
    <property type="component" value="Chromosome 12"/>
</dbReference>
<gene>
    <name evidence="1" type="ORF">LOK49_LG11G01429</name>
</gene>
<evidence type="ECO:0000313" key="2">
    <source>
        <dbReference type="Proteomes" id="UP001060215"/>
    </source>
</evidence>
<comment type="caution">
    <text evidence="1">The sequence shown here is derived from an EMBL/GenBank/DDBJ whole genome shotgun (WGS) entry which is preliminary data.</text>
</comment>
<organism evidence="1 2">
    <name type="scientific">Camellia lanceoleosa</name>
    <dbReference type="NCBI Taxonomy" id="1840588"/>
    <lineage>
        <taxon>Eukaryota</taxon>
        <taxon>Viridiplantae</taxon>
        <taxon>Streptophyta</taxon>
        <taxon>Embryophyta</taxon>
        <taxon>Tracheophyta</taxon>
        <taxon>Spermatophyta</taxon>
        <taxon>Magnoliopsida</taxon>
        <taxon>eudicotyledons</taxon>
        <taxon>Gunneridae</taxon>
        <taxon>Pentapetalae</taxon>
        <taxon>asterids</taxon>
        <taxon>Ericales</taxon>
        <taxon>Theaceae</taxon>
        <taxon>Camellia</taxon>
    </lineage>
</organism>